<sequence length="460" mass="46992">MNSSAVAGLCRLRFHAPGTAFELAVPADVPLADLLPAVLGHAGPDLAETGLEHGGWVLQRLGEEPLDEEQSAEALKLHDGDALYLRPRRESLPPVHFDDLVDGVATGMNERGDSWRPALTHRMALALTMLALAGGWVLLALPGAAVPREAVAAATALLLLLGATSAARAMADPGAGTALGAAAVPFLTLAALLLPSGPTGDVLLGARVLAAASGAAGASVLALAAVGGSAPFFLGLVLLAVFGVLAGALVLAGMALDQLMAVIAVAAVLIGSFVPSLAFRLSGLRLPMLPRNADELQENIEPFPAPAVLRRSLVADDYLMALYTAISAVCVVSLSLLTFTRGWAGPAQAGALSLLLLLHGRAIGSIRQRLSVLLPGVYGASLLIAKLAVQQSAGGRLLLLGGLLALGAALLVVAWTVPGRRLLPYWGRLADVLHTLSAVALLPLALLACGVYHTLRAMNG</sequence>
<keyword evidence="4 7" id="KW-0812">Transmembrane</keyword>
<evidence type="ECO:0000313" key="9">
    <source>
        <dbReference type="EMBL" id="MBB4926031.1"/>
    </source>
</evidence>
<keyword evidence="10" id="KW-1185">Reference proteome</keyword>
<dbReference type="Gene3D" id="3.10.20.90">
    <property type="entry name" value="Phosphatidylinositol 3-kinase Catalytic Subunit, Chain A, domain 1"/>
    <property type="match status" value="1"/>
</dbReference>
<evidence type="ECO:0000256" key="6">
    <source>
        <dbReference type="ARBA" id="ARBA00023136"/>
    </source>
</evidence>
<dbReference type="RefSeq" id="WP_184938727.1">
    <property type="nucleotide sequence ID" value="NZ_JACHJV010000001.1"/>
</dbReference>
<evidence type="ECO:0000313" key="10">
    <source>
        <dbReference type="Proteomes" id="UP000540506"/>
    </source>
</evidence>
<feature type="transmembrane region" description="Helical" evidence="7">
    <location>
        <begin position="318"/>
        <end position="337"/>
    </location>
</feature>
<proteinExistence type="inferred from homology"/>
<feature type="transmembrane region" description="Helical" evidence="7">
    <location>
        <begin position="206"/>
        <end position="226"/>
    </location>
</feature>
<comment type="caution">
    <text evidence="9">The sequence shown here is derived from an EMBL/GenBank/DDBJ whole genome shotgun (WGS) entry which is preliminary data.</text>
</comment>
<dbReference type="NCBIfam" id="TIGR03920">
    <property type="entry name" value="T7SS_EccD"/>
    <property type="match status" value="1"/>
</dbReference>
<dbReference type="InterPro" id="IPR024962">
    <property type="entry name" value="YukD-like"/>
</dbReference>
<evidence type="ECO:0000259" key="8">
    <source>
        <dbReference type="Pfam" id="PF19053"/>
    </source>
</evidence>
<comment type="similarity">
    <text evidence="2">Belongs to the EccD/Snm4 family.</text>
</comment>
<evidence type="ECO:0000256" key="1">
    <source>
        <dbReference type="ARBA" id="ARBA00004651"/>
    </source>
</evidence>
<feature type="transmembrane region" description="Helical" evidence="7">
    <location>
        <begin position="259"/>
        <end position="281"/>
    </location>
</feature>
<evidence type="ECO:0000256" key="2">
    <source>
        <dbReference type="ARBA" id="ARBA00006162"/>
    </source>
</evidence>
<evidence type="ECO:0000256" key="5">
    <source>
        <dbReference type="ARBA" id="ARBA00022989"/>
    </source>
</evidence>
<dbReference type="PIRSF" id="PIRSF017804">
    <property type="entry name" value="Secretion_EccD1"/>
    <property type="match status" value="1"/>
</dbReference>
<protein>
    <submittedName>
        <fullName evidence="9">Type VII secretion integral membrane protein EccD</fullName>
    </submittedName>
</protein>
<dbReference type="AlphaFoldDB" id="A0A7W7R628"/>
<feature type="transmembrane region" description="Helical" evidence="7">
    <location>
        <begin position="395"/>
        <end position="417"/>
    </location>
</feature>
<feature type="transmembrane region" description="Helical" evidence="7">
    <location>
        <begin position="150"/>
        <end position="167"/>
    </location>
</feature>
<feature type="transmembrane region" description="Helical" evidence="7">
    <location>
        <begin position="429"/>
        <end position="455"/>
    </location>
</feature>
<feature type="domain" description="EccD-like transmembrane" evidence="8">
    <location>
        <begin position="120"/>
        <end position="458"/>
    </location>
</feature>
<dbReference type="EMBL" id="JACHJV010000001">
    <property type="protein sequence ID" value="MBB4926031.1"/>
    <property type="molecule type" value="Genomic_DNA"/>
</dbReference>
<keyword evidence="6 7" id="KW-0472">Membrane</keyword>
<evidence type="ECO:0000256" key="3">
    <source>
        <dbReference type="ARBA" id="ARBA00022475"/>
    </source>
</evidence>
<feature type="transmembrane region" description="Helical" evidence="7">
    <location>
        <begin position="124"/>
        <end position="144"/>
    </location>
</feature>
<keyword evidence="5 7" id="KW-1133">Transmembrane helix</keyword>
<dbReference type="Pfam" id="PF19053">
    <property type="entry name" value="EccD"/>
    <property type="match status" value="1"/>
</dbReference>
<name>A0A7W7R628_KITKI</name>
<feature type="transmembrane region" description="Helical" evidence="7">
    <location>
        <begin position="174"/>
        <end position="194"/>
    </location>
</feature>
<gene>
    <name evidence="9" type="ORF">FHR34_005024</name>
</gene>
<feature type="transmembrane region" description="Helical" evidence="7">
    <location>
        <begin position="372"/>
        <end position="389"/>
    </location>
</feature>
<accession>A0A7W7R628</accession>
<evidence type="ECO:0000256" key="7">
    <source>
        <dbReference type="SAM" id="Phobius"/>
    </source>
</evidence>
<feature type="transmembrane region" description="Helical" evidence="7">
    <location>
        <begin position="233"/>
        <end position="253"/>
    </location>
</feature>
<organism evidence="9 10">
    <name type="scientific">Kitasatospora kifunensis</name>
    <name type="common">Streptomyces kifunensis</name>
    <dbReference type="NCBI Taxonomy" id="58351"/>
    <lineage>
        <taxon>Bacteria</taxon>
        <taxon>Bacillati</taxon>
        <taxon>Actinomycetota</taxon>
        <taxon>Actinomycetes</taxon>
        <taxon>Kitasatosporales</taxon>
        <taxon>Streptomycetaceae</taxon>
        <taxon>Kitasatospora</taxon>
    </lineage>
</organism>
<dbReference type="GO" id="GO:0005886">
    <property type="term" value="C:plasma membrane"/>
    <property type="evidence" value="ECO:0007669"/>
    <property type="project" value="UniProtKB-SubCell"/>
</dbReference>
<evidence type="ECO:0000256" key="4">
    <source>
        <dbReference type="ARBA" id="ARBA00022692"/>
    </source>
</evidence>
<dbReference type="Proteomes" id="UP000540506">
    <property type="component" value="Unassembled WGS sequence"/>
</dbReference>
<dbReference type="InterPro" id="IPR006707">
    <property type="entry name" value="T7SS_EccD"/>
</dbReference>
<reference evidence="9 10" key="1">
    <citation type="submission" date="2020-08" db="EMBL/GenBank/DDBJ databases">
        <title>Sequencing the genomes of 1000 actinobacteria strains.</title>
        <authorList>
            <person name="Klenk H.-P."/>
        </authorList>
    </citation>
    <scope>NUCLEOTIDE SEQUENCE [LARGE SCALE GENOMIC DNA]</scope>
    <source>
        <strain evidence="9 10">DSM 41654</strain>
    </source>
</reference>
<dbReference type="InterPro" id="IPR044049">
    <property type="entry name" value="EccD_transm"/>
</dbReference>
<keyword evidence="3" id="KW-1003">Cell membrane</keyword>
<comment type="subcellular location">
    <subcellularLocation>
        <location evidence="1">Cell membrane</location>
        <topology evidence="1">Multi-pass membrane protein</topology>
    </subcellularLocation>
</comment>
<dbReference type="Pfam" id="PF08817">
    <property type="entry name" value="YukD"/>
    <property type="match status" value="1"/>
</dbReference>